<evidence type="ECO:0000313" key="3">
    <source>
        <dbReference type="Proteomes" id="UP000199391"/>
    </source>
</evidence>
<accession>A0A1I7J8W3</accession>
<keyword evidence="1" id="KW-0472">Membrane</keyword>
<dbReference type="AlphaFoldDB" id="A0A1I7J8W3"/>
<gene>
    <name evidence="2" type="ORF">SAMN05216552_1010157</name>
</gene>
<evidence type="ECO:0000256" key="1">
    <source>
        <dbReference type="SAM" id="Phobius"/>
    </source>
</evidence>
<name>A0A1I7J8W3_9BURK</name>
<dbReference type="Proteomes" id="UP000199391">
    <property type="component" value="Unassembled WGS sequence"/>
</dbReference>
<keyword evidence="1" id="KW-1133">Transmembrane helix</keyword>
<proteinExistence type="predicted"/>
<organism evidence="2 3">
    <name type="scientific">Pseudoduganella namucuonensis</name>
    <dbReference type="NCBI Taxonomy" id="1035707"/>
    <lineage>
        <taxon>Bacteria</taxon>
        <taxon>Pseudomonadati</taxon>
        <taxon>Pseudomonadota</taxon>
        <taxon>Betaproteobacteria</taxon>
        <taxon>Burkholderiales</taxon>
        <taxon>Oxalobacteraceae</taxon>
        <taxon>Telluria group</taxon>
        <taxon>Pseudoduganella</taxon>
    </lineage>
</organism>
<protein>
    <submittedName>
        <fullName evidence="2">Uncharacterized protein</fullName>
    </submittedName>
</protein>
<keyword evidence="3" id="KW-1185">Reference proteome</keyword>
<keyword evidence="1" id="KW-0812">Transmembrane</keyword>
<dbReference type="EMBL" id="FPBO01000010">
    <property type="protein sequence ID" value="SFU81564.1"/>
    <property type="molecule type" value="Genomic_DNA"/>
</dbReference>
<sequence length="45" mass="4799">MTSIATKLETDSQARAKTVSVVIRLMGIGAGLSVVALCTLLYRIF</sequence>
<evidence type="ECO:0000313" key="2">
    <source>
        <dbReference type="EMBL" id="SFU81564.1"/>
    </source>
</evidence>
<feature type="transmembrane region" description="Helical" evidence="1">
    <location>
        <begin position="21"/>
        <end position="42"/>
    </location>
</feature>
<reference evidence="3" key="1">
    <citation type="submission" date="2016-10" db="EMBL/GenBank/DDBJ databases">
        <authorList>
            <person name="Varghese N."/>
            <person name="Submissions S."/>
        </authorList>
    </citation>
    <scope>NUCLEOTIDE SEQUENCE [LARGE SCALE GENOMIC DNA]</scope>
    <source>
        <strain evidence="3">CGMCC 1.11014</strain>
    </source>
</reference>